<reference evidence="3" key="1">
    <citation type="journal article" date="2019" name="Int. J. Syst. Evol. Microbiol.">
        <title>The Global Catalogue of Microorganisms (GCM) 10K type strain sequencing project: providing services to taxonomists for standard genome sequencing and annotation.</title>
        <authorList>
            <consortium name="The Broad Institute Genomics Platform"/>
            <consortium name="The Broad Institute Genome Sequencing Center for Infectious Disease"/>
            <person name="Wu L."/>
            <person name="Ma J."/>
        </authorList>
    </citation>
    <scope>NUCLEOTIDE SEQUENCE [LARGE SCALE GENOMIC DNA]</scope>
    <source>
        <strain evidence="3">CGMCC 4.7396</strain>
    </source>
</reference>
<keyword evidence="3" id="KW-1185">Reference proteome</keyword>
<accession>A0ABV7Q665</accession>
<evidence type="ECO:0000256" key="1">
    <source>
        <dbReference type="SAM" id="MobiDB-lite"/>
    </source>
</evidence>
<sequence length="105" mass="10940">MGHNGFRIQFHFDRLAVRLAEPLGGEDLQGSAGGRDPPLREQRAPVGVGGGEIEVVENAAWPPPLSPADAAAPTDGVAATTATTAPILVTPLGRMMPPLVVVERR</sequence>
<evidence type="ECO:0000313" key="2">
    <source>
        <dbReference type="EMBL" id="MFC3494642.1"/>
    </source>
</evidence>
<organism evidence="2 3">
    <name type="scientific">Glycomyces rhizosphaerae</name>
    <dbReference type="NCBI Taxonomy" id="2054422"/>
    <lineage>
        <taxon>Bacteria</taxon>
        <taxon>Bacillati</taxon>
        <taxon>Actinomycetota</taxon>
        <taxon>Actinomycetes</taxon>
        <taxon>Glycomycetales</taxon>
        <taxon>Glycomycetaceae</taxon>
        <taxon>Glycomyces</taxon>
    </lineage>
</organism>
<dbReference type="RefSeq" id="WP_387978569.1">
    <property type="nucleotide sequence ID" value="NZ_JBHRWO010000020.1"/>
</dbReference>
<feature type="region of interest" description="Disordered" evidence="1">
    <location>
        <begin position="23"/>
        <end position="42"/>
    </location>
</feature>
<dbReference type="Proteomes" id="UP001595712">
    <property type="component" value="Unassembled WGS sequence"/>
</dbReference>
<protein>
    <submittedName>
        <fullName evidence="2">Uncharacterized protein</fullName>
    </submittedName>
</protein>
<evidence type="ECO:0000313" key="3">
    <source>
        <dbReference type="Proteomes" id="UP001595712"/>
    </source>
</evidence>
<proteinExistence type="predicted"/>
<gene>
    <name evidence="2" type="ORF">ACFO8M_19335</name>
</gene>
<dbReference type="EMBL" id="JBHRWO010000020">
    <property type="protein sequence ID" value="MFC3494642.1"/>
    <property type="molecule type" value="Genomic_DNA"/>
</dbReference>
<comment type="caution">
    <text evidence="2">The sequence shown here is derived from an EMBL/GenBank/DDBJ whole genome shotgun (WGS) entry which is preliminary data.</text>
</comment>
<name>A0ABV7Q665_9ACTN</name>